<keyword evidence="4 10" id="KW-0732">Signal</keyword>
<evidence type="ECO:0000313" key="13">
    <source>
        <dbReference type="Proteomes" id="UP000623129"/>
    </source>
</evidence>
<dbReference type="GO" id="GO:0005576">
    <property type="term" value="C:extracellular region"/>
    <property type="evidence" value="ECO:0007669"/>
    <property type="project" value="UniProtKB-SubCell"/>
</dbReference>
<proteinExistence type="inferred from homology"/>
<dbReference type="EMBL" id="SWLB01000013">
    <property type="protein sequence ID" value="KAF3330567.1"/>
    <property type="molecule type" value="Genomic_DNA"/>
</dbReference>
<dbReference type="PANTHER" id="PTHR35293">
    <property type="entry name" value="EGG CELL-SECRETED PROTEIN 1.5"/>
    <property type="match status" value="1"/>
</dbReference>
<organism evidence="12 13">
    <name type="scientific">Carex littledalei</name>
    <dbReference type="NCBI Taxonomy" id="544730"/>
    <lineage>
        <taxon>Eukaryota</taxon>
        <taxon>Viridiplantae</taxon>
        <taxon>Streptophyta</taxon>
        <taxon>Embryophyta</taxon>
        <taxon>Tracheophyta</taxon>
        <taxon>Spermatophyta</taxon>
        <taxon>Magnoliopsida</taxon>
        <taxon>Liliopsida</taxon>
        <taxon>Poales</taxon>
        <taxon>Cyperaceae</taxon>
        <taxon>Cyperoideae</taxon>
        <taxon>Cariceae</taxon>
        <taxon>Carex</taxon>
        <taxon>Carex subgen. Euthyceras</taxon>
    </lineage>
</organism>
<name>A0A833VA62_9POAL</name>
<dbReference type="InterPro" id="IPR044711">
    <property type="entry name" value="EC11-15"/>
</dbReference>
<evidence type="ECO:0000256" key="10">
    <source>
        <dbReference type="SAM" id="SignalP"/>
    </source>
</evidence>
<evidence type="ECO:0000256" key="9">
    <source>
        <dbReference type="SAM" id="MobiDB-lite"/>
    </source>
</evidence>
<accession>A0A833VA62</accession>
<evidence type="ECO:0000256" key="1">
    <source>
        <dbReference type="ARBA" id="ARBA00004541"/>
    </source>
</evidence>
<evidence type="ECO:0000256" key="2">
    <source>
        <dbReference type="ARBA" id="ARBA00004613"/>
    </source>
</evidence>
<comment type="similarity">
    <text evidence="8">Belongs to the plant egg cell-secreted peptide family.</text>
</comment>
<sequence length="146" mass="15643">MHHISKLVISLLLAITILSSTTTATRNAHLKINPNITKYASLQSRLQLSGGGSLVDCWNALTELKSCTSEIVLFFLNGESYLTIDCCHAIRTITFHCWPSMLSTVGFTAEEADILRGYCDAEVGPGAPVTRAPPTQSPAPAPEVAA</sequence>
<dbReference type="Pfam" id="PF05617">
    <property type="entry name" value="Prolamin_like"/>
    <property type="match status" value="1"/>
</dbReference>
<evidence type="ECO:0000256" key="8">
    <source>
        <dbReference type="ARBA" id="ARBA00034484"/>
    </source>
</evidence>
<evidence type="ECO:0000256" key="4">
    <source>
        <dbReference type="ARBA" id="ARBA00022729"/>
    </source>
</evidence>
<feature type="chain" id="PRO_5032421895" evidence="10">
    <location>
        <begin position="25"/>
        <end position="146"/>
    </location>
</feature>
<dbReference type="GO" id="GO:0031410">
    <property type="term" value="C:cytoplasmic vesicle"/>
    <property type="evidence" value="ECO:0007669"/>
    <property type="project" value="UniProtKB-SubCell"/>
</dbReference>
<feature type="region of interest" description="Disordered" evidence="9">
    <location>
        <begin position="127"/>
        <end position="146"/>
    </location>
</feature>
<dbReference type="InterPro" id="IPR008502">
    <property type="entry name" value="Prolamin-like"/>
</dbReference>
<gene>
    <name evidence="12" type="ORF">FCM35_KLT03921</name>
</gene>
<evidence type="ECO:0000256" key="5">
    <source>
        <dbReference type="ARBA" id="ARBA00023279"/>
    </source>
</evidence>
<dbReference type="GO" id="GO:0009567">
    <property type="term" value="P:double fertilization forming a zygote and endosperm"/>
    <property type="evidence" value="ECO:0007669"/>
    <property type="project" value="InterPro"/>
</dbReference>
<feature type="compositionally biased region" description="Pro residues" evidence="9">
    <location>
        <begin position="135"/>
        <end position="146"/>
    </location>
</feature>
<dbReference type="PANTHER" id="PTHR35293:SF12">
    <property type="entry name" value="EXPRESSED PROTEIN"/>
    <property type="match status" value="1"/>
</dbReference>
<dbReference type="AlphaFoldDB" id="A0A833VA62"/>
<evidence type="ECO:0000313" key="12">
    <source>
        <dbReference type="EMBL" id="KAF3330567.1"/>
    </source>
</evidence>
<evidence type="ECO:0000259" key="11">
    <source>
        <dbReference type="Pfam" id="PF05617"/>
    </source>
</evidence>
<keyword evidence="5" id="KW-0278">Fertilization</keyword>
<evidence type="ECO:0000256" key="7">
    <source>
        <dbReference type="ARBA" id="ARBA00034457"/>
    </source>
</evidence>
<keyword evidence="13" id="KW-1185">Reference proteome</keyword>
<feature type="signal peptide" evidence="10">
    <location>
        <begin position="1"/>
        <end position="24"/>
    </location>
</feature>
<comment type="caution">
    <text evidence="12">The sequence shown here is derived from an EMBL/GenBank/DDBJ whole genome shotgun (WGS) entry which is preliminary data.</text>
</comment>
<evidence type="ECO:0000256" key="3">
    <source>
        <dbReference type="ARBA" id="ARBA00022525"/>
    </source>
</evidence>
<comment type="function">
    <text evidence="7">Involved in the regulation of gamete interactions during the double fertilization and to prevent multiple-pollen tube attraction; mediates the redistribution of the gamete fusogen HAP2/GCS1 to the cell surface after secretion upon sperm arrival.</text>
</comment>
<protein>
    <submittedName>
        <fullName evidence="12">Egg cell-secreted protein 1.2</fullName>
    </submittedName>
</protein>
<dbReference type="GO" id="GO:0080155">
    <property type="term" value="P:regulation of double fertilization forming a zygote and endosperm"/>
    <property type="evidence" value="ECO:0007669"/>
    <property type="project" value="UniProtKB-ARBA"/>
</dbReference>
<keyword evidence="6" id="KW-0968">Cytoplasmic vesicle</keyword>
<reference evidence="12" key="1">
    <citation type="submission" date="2020-01" db="EMBL/GenBank/DDBJ databases">
        <title>Genome sequence of Kobresia littledalei, the first chromosome-level genome in the family Cyperaceae.</title>
        <authorList>
            <person name="Qu G."/>
        </authorList>
    </citation>
    <scope>NUCLEOTIDE SEQUENCE</scope>
    <source>
        <strain evidence="12">C.B.Clarke</strain>
        <tissue evidence="12">Leaf</tissue>
    </source>
</reference>
<feature type="domain" description="Prolamin-like" evidence="11">
    <location>
        <begin position="56"/>
        <end position="120"/>
    </location>
</feature>
<keyword evidence="3" id="KW-0964">Secreted</keyword>
<dbReference type="Proteomes" id="UP000623129">
    <property type="component" value="Unassembled WGS sequence"/>
</dbReference>
<dbReference type="GO" id="GO:2000008">
    <property type="term" value="P:regulation of protein localization to cell surface"/>
    <property type="evidence" value="ECO:0007669"/>
    <property type="project" value="UniProtKB-ARBA"/>
</dbReference>
<evidence type="ECO:0000256" key="6">
    <source>
        <dbReference type="ARBA" id="ARBA00023329"/>
    </source>
</evidence>
<comment type="subcellular location">
    <subcellularLocation>
        <location evidence="1">Cytoplasmic vesicle</location>
    </subcellularLocation>
    <subcellularLocation>
        <location evidence="2">Secreted</location>
    </subcellularLocation>
</comment>
<dbReference type="OrthoDB" id="782765at2759"/>